<name>A0A0A5GA79_9BACI</name>
<proteinExistence type="predicted"/>
<dbReference type="Proteomes" id="UP000030528">
    <property type="component" value="Unassembled WGS sequence"/>
</dbReference>
<evidence type="ECO:0000313" key="1">
    <source>
        <dbReference type="EMBL" id="KGX88098.1"/>
    </source>
</evidence>
<gene>
    <name evidence="1" type="ORF">N781_11475</name>
</gene>
<evidence type="ECO:0000313" key="2">
    <source>
        <dbReference type="Proteomes" id="UP000030528"/>
    </source>
</evidence>
<dbReference type="RefSeq" id="WP_026801869.1">
    <property type="nucleotide sequence ID" value="NZ_AULI01000028.1"/>
</dbReference>
<keyword evidence="2" id="KW-1185">Reference proteome</keyword>
<reference evidence="1 2" key="1">
    <citation type="submission" date="2013-08" db="EMBL/GenBank/DDBJ databases">
        <authorList>
            <person name="Huang J."/>
            <person name="Wang G."/>
        </authorList>
    </citation>
    <scope>NUCLEOTIDE SEQUENCE [LARGE SCALE GENOMIC DNA]</scope>
    <source>
        <strain evidence="1 2">JSM 076056</strain>
    </source>
</reference>
<sequence length="194" mass="22821">MKRYPVQIRVRNGQTHSFNLKHSNREQLIETIKQQLNERKYWDVQHEKGMTILTTNEVVSFEVGLPTKIPEHVDETTKYTYKGLLYLERIPSMDQALFLIVFPDLDLIQGAETAMEAIVKGKKALRQHLHYSLEENREEFLNSPYVQHPSQTTEEAKERHLLSMREIYDNEELSTLHLFIQDIDITVEVGRGDR</sequence>
<organism evidence="1 2">
    <name type="scientific">Pontibacillus halophilus JSM 076056 = DSM 19796</name>
    <dbReference type="NCBI Taxonomy" id="1385510"/>
    <lineage>
        <taxon>Bacteria</taxon>
        <taxon>Bacillati</taxon>
        <taxon>Bacillota</taxon>
        <taxon>Bacilli</taxon>
        <taxon>Bacillales</taxon>
        <taxon>Bacillaceae</taxon>
        <taxon>Pontibacillus</taxon>
    </lineage>
</organism>
<accession>A0A0A5GA79</accession>
<dbReference type="AlphaFoldDB" id="A0A0A5GA79"/>
<comment type="caution">
    <text evidence="1">The sequence shown here is derived from an EMBL/GenBank/DDBJ whole genome shotgun (WGS) entry which is preliminary data.</text>
</comment>
<protein>
    <submittedName>
        <fullName evidence="1">Uncharacterized protein</fullName>
    </submittedName>
</protein>
<dbReference type="EMBL" id="AVPE01000028">
    <property type="protein sequence ID" value="KGX88098.1"/>
    <property type="molecule type" value="Genomic_DNA"/>
</dbReference>